<evidence type="ECO:0000313" key="9">
    <source>
        <dbReference type="EMBL" id="OJA19755.1"/>
    </source>
</evidence>
<keyword evidence="4" id="KW-1015">Disulfide bond</keyword>
<evidence type="ECO:0000256" key="4">
    <source>
        <dbReference type="ARBA" id="ARBA00023157"/>
    </source>
</evidence>
<organism evidence="9 10">
    <name type="scientific">Rhizopogon vesiculosus</name>
    <dbReference type="NCBI Taxonomy" id="180088"/>
    <lineage>
        <taxon>Eukaryota</taxon>
        <taxon>Fungi</taxon>
        <taxon>Dikarya</taxon>
        <taxon>Basidiomycota</taxon>
        <taxon>Agaricomycotina</taxon>
        <taxon>Agaricomycetes</taxon>
        <taxon>Agaricomycetidae</taxon>
        <taxon>Boletales</taxon>
        <taxon>Suillineae</taxon>
        <taxon>Rhizopogonaceae</taxon>
        <taxon>Rhizopogon</taxon>
    </lineage>
</organism>
<proteinExistence type="predicted"/>
<keyword evidence="6" id="KW-0472">Membrane</keyword>
<gene>
    <name evidence="9" type="ORF">AZE42_06786</name>
</gene>
<evidence type="ECO:0000256" key="7">
    <source>
        <dbReference type="SAM" id="SignalP"/>
    </source>
</evidence>
<feature type="region of interest" description="Disordered" evidence="5">
    <location>
        <begin position="102"/>
        <end position="127"/>
    </location>
</feature>
<evidence type="ECO:0000256" key="5">
    <source>
        <dbReference type="SAM" id="MobiDB-lite"/>
    </source>
</evidence>
<dbReference type="PROSITE" id="PS52012">
    <property type="entry name" value="CFEM"/>
    <property type="match status" value="1"/>
</dbReference>
<dbReference type="SMART" id="SM00747">
    <property type="entry name" value="CFEM"/>
    <property type="match status" value="1"/>
</dbReference>
<evidence type="ECO:0000256" key="1">
    <source>
        <dbReference type="ARBA" id="ARBA00004613"/>
    </source>
</evidence>
<feature type="transmembrane region" description="Helical" evidence="6">
    <location>
        <begin position="141"/>
        <end position="163"/>
    </location>
</feature>
<feature type="chain" id="PRO_5012182205" description="CFEM domain-containing protein" evidence="7">
    <location>
        <begin position="19"/>
        <end position="164"/>
    </location>
</feature>
<comment type="caution">
    <text evidence="9">The sequence shown here is derived from an EMBL/GenBank/DDBJ whole genome shotgun (WGS) entry which is preliminary data.</text>
</comment>
<feature type="compositionally biased region" description="Low complexity" evidence="5">
    <location>
        <begin position="102"/>
        <end position="126"/>
    </location>
</feature>
<reference evidence="9 10" key="1">
    <citation type="submission" date="2016-03" db="EMBL/GenBank/DDBJ databases">
        <title>Comparative genomics of the ectomycorrhizal sister species Rhizopogon vinicolor and Rhizopogon vesiculosus (Basidiomycota: Boletales) reveals a divergence of the mating type B locus.</title>
        <authorList>
            <person name="Mujic A.B."/>
            <person name="Kuo A."/>
            <person name="Tritt A."/>
            <person name="Lipzen A."/>
            <person name="Chen C."/>
            <person name="Johnson J."/>
            <person name="Sharma A."/>
            <person name="Barry K."/>
            <person name="Grigoriev I.V."/>
            <person name="Spatafora J.W."/>
        </authorList>
    </citation>
    <scope>NUCLEOTIDE SEQUENCE [LARGE SCALE GENOMIC DNA]</scope>
    <source>
        <strain evidence="9 10">AM-OR11-056</strain>
    </source>
</reference>
<sequence>MFFKQLVVLAAAALAVYAQTPTTSGDASVPSGLTTCIVDCSTQAAASAGCTSFSDLPCVCTSTTFQTAAGACLQANCTAAEVQSATQLQTAECASLSSNATTTSSSISATSPTTSHTSSSVKTSGTPATSSGAATGLVPSLALNGAFGGLVALAGALIGAAFVL</sequence>
<name>A0A1J8QIK6_9AGAM</name>
<comment type="subcellular location">
    <subcellularLocation>
        <location evidence="1">Secreted</location>
    </subcellularLocation>
</comment>
<keyword evidence="6" id="KW-1133">Transmembrane helix</keyword>
<keyword evidence="3 7" id="KW-0732">Signal</keyword>
<feature type="domain" description="CFEM" evidence="8">
    <location>
        <begin position="9"/>
        <end position="120"/>
    </location>
</feature>
<keyword evidence="10" id="KW-1185">Reference proteome</keyword>
<dbReference type="EMBL" id="LVVM01000895">
    <property type="protein sequence ID" value="OJA19755.1"/>
    <property type="molecule type" value="Genomic_DNA"/>
</dbReference>
<keyword evidence="2" id="KW-0964">Secreted</keyword>
<accession>A0A1J8QIK6</accession>
<dbReference type="GO" id="GO:0005576">
    <property type="term" value="C:extracellular region"/>
    <property type="evidence" value="ECO:0007669"/>
    <property type="project" value="UniProtKB-SubCell"/>
</dbReference>
<keyword evidence="6" id="KW-0812">Transmembrane</keyword>
<evidence type="ECO:0000256" key="3">
    <source>
        <dbReference type="ARBA" id="ARBA00022729"/>
    </source>
</evidence>
<dbReference type="STRING" id="180088.A0A1J8QIK6"/>
<dbReference type="OrthoDB" id="4505683at2759"/>
<feature type="signal peptide" evidence="7">
    <location>
        <begin position="1"/>
        <end position="18"/>
    </location>
</feature>
<dbReference type="Proteomes" id="UP000183567">
    <property type="component" value="Unassembled WGS sequence"/>
</dbReference>
<evidence type="ECO:0000313" key="10">
    <source>
        <dbReference type="Proteomes" id="UP000183567"/>
    </source>
</evidence>
<evidence type="ECO:0000256" key="6">
    <source>
        <dbReference type="SAM" id="Phobius"/>
    </source>
</evidence>
<evidence type="ECO:0000259" key="8">
    <source>
        <dbReference type="PROSITE" id="PS52012"/>
    </source>
</evidence>
<dbReference type="AlphaFoldDB" id="A0A1J8QIK6"/>
<dbReference type="Pfam" id="PF05730">
    <property type="entry name" value="CFEM"/>
    <property type="match status" value="1"/>
</dbReference>
<dbReference type="InterPro" id="IPR008427">
    <property type="entry name" value="Extracellular_membr_CFEM_dom"/>
</dbReference>
<evidence type="ECO:0000256" key="2">
    <source>
        <dbReference type="ARBA" id="ARBA00022525"/>
    </source>
</evidence>
<protein>
    <recommendedName>
        <fullName evidence="8">CFEM domain-containing protein</fullName>
    </recommendedName>
</protein>